<keyword evidence="3" id="KW-0546">Nucleotide metabolism</keyword>
<comment type="subcellular location">
    <subcellularLocation>
        <location evidence="3">Cytoplasm</location>
    </subcellularLocation>
</comment>
<dbReference type="InterPro" id="IPR003697">
    <property type="entry name" value="Maf-like"/>
</dbReference>
<evidence type="ECO:0000313" key="4">
    <source>
        <dbReference type="EMBL" id="MBY4796960.1"/>
    </source>
</evidence>
<dbReference type="Proteomes" id="UP000700908">
    <property type="component" value="Unassembled WGS sequence"/>
</dbReference>
<dbReference type="PANTHER" id="PTHR43213:SF5">
    <property type="entry name" value="BIFUNCTIONAL DTTP_UTP PYROPHOSPHATASE_METHYLTRANSFERASE PROTEIN-RELATED"/>
    <property type="match status" value="1"/>
</dbReference>
<dbReference type="Gene3D" id="3.90.950.10">
    <property type="match status" value="1"/>
</dbReference>
<name>A0ABS7MIP2_9ACTN</name>
<comment type="caution">
    <text evidence="3">Lacks conserved residue(s) required for the propagation of feature annotation.</text>
</comment>
<gene>
    <name evidence="4" type="ORF">K6V98_01075</name>
</gene>
<evidence type="ECO:0000256" key="3">
    <source>
        <dbReference type="HAMAP-Rule" id="MF_00528"/>
    </source>
</evidence>
<reference evidence="4 5" key="1">
    <citation type="submission" date="2021-08" db="EMBL/GenBank/DDBJ databases">
        <title>Collinsella faecalis sp. nov. isolated from swine faeces.</title>
        <authorList>
            <person name="Oh B.S."/>
            <person name="Lee J.H."/>
        </authorList>
    </citation>
    <scope>NUCLEOTIDE SEQUENCE [LARGE SCALE GENOMIC DNA]</scope>
    <source>
        <strain evidence="4 5">AGMB00827</strain>
    </source>
</reference>
<feature type="active site" description="Proton acceptor" evidence="3">
    <location>
        <position position="67"/>
    </location>
</feature>
<comment type="cofactor">
    <cofactor evidence="1 3">
        <name>a divalent metal cation</name>
        <dbReference type="ChEBI" id="CHEBI:60240"/>
    </cofactor>
</comment>
<dbReference type="HAMAP" id="MF_00528">
    <property type="entry name" value="Maf"/>
    <property type="match status" value="1"/>
</dbReference>
<comment type="catalytic activity">
    <reaction evidence="3">
        <text>dTTP + H2O = dTMP + diphosphate + H(+)</text>
        <dbReference type="Rhea" id="RHEA:28534"/>
        <dbReference type="ChEBI" id="CHEBI:15377"/>
        <dbReference type="ChEBI" id="CHEBI:15378"/>
        <dbReference type="ChEBI" id="CHEBI:33019"/>
        <dbReference type="ChEBI" id="CHEBI:37568"/>
        <dbReference type="ChEBI" id="CHEBI:63528"/>
        <dbReference type="EC" id="3.6.1.9"/>
    </reaction>
</comment>
<comment type="similarity">
    <text evidence="3">Belongs to the Maf family. YhdE subfamily.</text>
</comment>
<organism evidence="4 5">
    <name type="scientific">Collinsella ureilytica</name>
    <dbReference type="NCBI Taxonomy" id="2869515"/>
    <lineage>
        <taxon>Bacteria</taxon>
        <taxon>Bacillati</taxon>
        <taxon>Actinomycetota</taxon>
        <taxon>Coriobacteriia</taxon>
        <taxon>Coriobacteriales</taxon>
        <taxon>Coriobacteriaceae</taxon>
        <taxon>Collinsella</taxon>
    </lineage>
</organism>
<comment type="caution">
    <text evidence="4">The sequence shown here is derived from an EMBL/GenBank/DDBJ whole genome shotgun (WGS) entry which is preliminary data.</text>
</comment>
<keyword evidence="3" id="KW-0963">Cytoplasm</keyword>
<dbReference type="Pfam" id="PF02545">
    <property type="entry name" value="Maf"/>
    <property type="match status" value="1"/>
</dbReference>
<comment type="catalytic activity">
    <reaction evidence="3">
        <text>UTP + H2O = UMP + diphosphate + H(+)</text>
        <dbReference type="Rhea" id="RHEA:29395"/>
        <dbReference type="ChEBI" id="CHEBI:15377"/>
        <dbReference type="ChEBI" id="CHEBI:15378"/>
        <dbReference type="ChEBI" id="CHEBI:33019"/>
        <dbReference type="ChEBI" id="CHEBI:46398"/>
        <dbReference type="ChEBI" id="CHEBI:57865"/>
        <dbReference type="EC" id="3.6.1.9"/>
    </reaction>
</comment>
<accession>A0ABS7MIP2</accession>
<proteinExistence type="inferred from homology"/>
<dbReference type="CDD" id="cd00555">
    <property type="entry name" value="Maf"/>
    <property type="match status" value="1"/>
</dbReference>
<dbReference type="SUPFAM" id="SSF52972">
    <property type="entry name" value="ITPase-like"/>
    <property type="match status" value="1"/>
</dbReference>
<protein>
    <recommendedName>
        <fullName evidence="3">dTTP/UTP pyrophosphatase</fullName>
        <shortName evidence="3">dTTPase/UTPase</shortName>
        <ecNumber evidence="3">3.6.1.9</ecNumber>
    </recommendedName>
    <alternativeName>
        <fullName evidence="3">Nucleoside triphosphate pyrophosphatase</fullName>
    </alternativeName>
    <alternativeName>
        <fullName evidence="3">Nucleotide pyrophosphatase</fullName>
        <shortName evidence="3">Nucleotide PPase</shortName>
    </alternativeName>
</protein>
<dbReference type="RefSeq" id="WP_222198675.1">
    <property type="nucleotide sequence ID" value="NZ_JAIMFO010000004.1"/>
</dbReference>
<keyword evidence="5" id="KW-1185">Reference proteome</keyword>
<feature type="site" description="Important for substrate specificity" evidence="3">
    <location>
        <position position="9"/>
    </location>
</feature>
<dbReference type="EMBL" id="JAIMFO010000004">
    <property type="protein sequence ID" value="MBY4796960.1"/>
    <property type="molecule type" value="Genomic_DNA"/>
</dbReference>
<sequence length="191" mass="20339">MILASQSPRRIELLREAGFDIAIQPACIDEAAHEGEAPLDLVARLASTKALTVAASAPEHELIIGADTIVILNQKILGKPQDNAQAHEMLRALSGKTHLVATAVCIAAGGRLAHVLDAFVDVCEVEFWELSDTEIDTYIASGEPMDKAGAYGIQGIGGRKLVKGIHGDFYTVVGLPIARLARVLTRLNSHT</sequence>
<evidence type="ECO:0000313" key="5">
    <source>
        <dbReference type="Proteomes" id="UP000700908"/>
    </source>
</evidence>
<dbReference type="PIRSF" id="PIRSF006305">
    <property type="entry name" value="Maf"/>
    <property type="match status" value="1"/>
</dbReference>
<feature type="site" description="Important for substrate specificity" evidence="3">
    <location>
        <position position="154"/>
    </location>
</feature>
<dbReference type="InterPro" id="IPR029001">
    <property type="entry name" value="ITPase-like_fam"/>
</dbReference>
<keyword evidence="2 3" id="KW-0378">Hydrolase</keyword>
<comment type="function">
    <text evidence="3">Nucleoside triphosphate pyrophosphatase that hydrolyzes dTTP and UTP. May have a dual role in cell division arrest and in preventing the incorporation of modified nucleotides into cellular nucleic acids.</text>
</comment>
<evidence type="ECO:0000256" key="2">
    <source>
        <dbReference type="ARBA" id="ARBA00022801"/>
    </source>
</evidence>
<dbReference type="NCBIfam" id="TIGR00172">
    <property type="entry name" value="maf"/>
    <property type="match status" value="1"/>
</dbReference>
<dbReference type="PANTHER" id="PTHR43213">
    <property type="entry name" value="BIFUNCTIONAL DTTP/UTP PYROPHOSPHATASE/METHYLTRANSFERASE PROTEIN-RELATED"/>
    <property type="match status" value="1"/>
</dbReference>
<evidence type="ECO:0000256" key="1">
    <source>
        <dbReference type="ARBA" id="ARBA00001968"/>
    </source>
</evidence>
<feature type="site" description="Important for substrate specificity" evidence="3">
    <location>
        <position position="68"/>
    </location>
</feature>
<dbReference type="EC" id="3.6.1.9" evidence="3"/>